<evidence type="ECO:0000313" key="2">
    <source>
        <dbReference type="EMBL" id="WIM68022.1"/>
    </source>
</evidence>
<feature type="signal peptide" evidence="1">
    <location>
        <begin position="1"/>
        <end position="24"/>
    </location>
</feature>
<gene>
    <name evidence="2" type="ORF">QP027_01070</name>
</gene>
<keyword evidence="3" id="KW-1185">Reference proteome</keyword>
<accession>A0ABY8VFA4</accession>
<dbReference type="InterPro" id="IPR018114">
    <property type="entry name" value="TRYPSIN_HIS"/>
</dbReference>
<proteinExistence type="predicted"/>
<dbReference type="InterPro" id="IPR009003">
    <property type="entry name" value="Peptidase_S1_PA"/>
</dbReference>
<dbReference type="EMBL" id="CP126969">
    <property type="protein sequence ID" value="WIM68022.1"/>
    <property type="molecule type" value="Genomic_DNA"/>
</dbReference>
<name>A0ABY8VFA4_9CORY</name>
<dbReference type="RefSeq" id="WP_284825345.1">
    <property type="nucleotide sequence ID" value="NZ_CP126969.1"/>
</dbReference>
<dbReference type="Proteomes" id="UP001225598">
    <property type="component" value="Chromosome"/>
</dbReference>
<feature type="chain" id="PRO_5046881089" description="Peptidase S1 domain-containing protein" evidence="1">
    <location>
        <begin position="25"/>
        <end position="353"/>
    </location>
</feature>
<sequence length="353" mass="37647">MNCRHVFAALIAATTLCSVPAAVAAPVGPGAPVRTYPVHPVDGIPAEHMPNSCSQGVAGTIVQEDGTTKQIMITAAHCLVDTPRYENEIGTAVYAPKTWGDQLIGYRVATGDKQAQSHYADLNAELHGTLNWPDWGVVELEDGVEMTGLATSEDHYGHQRSTPVAMTGVRDYRDLGATEISVDNFGQPICKDGQRSARSCGVQLFRASNSIVHWGLTYESGDSGGVNYDPNNGEVLGVTSQGIGPLGRAQVADQAIQTAYGIPDGQVNEQFQIAPAVPLDDDFRTVAQDDAAFNEWAAPNGVDPIVDYRQQFKDDFAAAEADFHAGNIDSWQHHAETLPTSAVMAGLQEALGM</sequence>
<keyword evidence="1" id="KW-0732">Signal</keyword>
<organism evidence="2 3">
    <name type="scientific">Corynebacterium breve</name>
    <dbReference type="NCBI Taxonomy" id="3049799"/>
    <lineage>
        <taxon>Bacteria</taxon>
        <taxon>Bacillati</taxon>
        <taxon>Actinomycetota</taxon>
        <taxon>Actinomycetes</taxon>
        <taxon>Mycobacteriales</taxon>
        <taxon>Corynebacteriaceae</taxon>
        <taxon>Corynebacterium</taxon>
    </lineage>
</organism>
<dbReference type="PROSITE" id="PS00134">
    <property type="entry name" value="TRYPSIN_HIS"/>
    <property type="match status" value="1"/>
</dbReference>
<protein>
    <recommendedName>
        <fullName evidence="4">Peptidase S1 domain-containing protein</fullName>
    </recommendedName>
</protein>
<evidence type="ECO:0000256" key="1">
    <source>
        <dbReference type="SAM" id="SignalP"/>
    </source>
</evidence>
<evidence type="ECO:0008006" key="4">
    <source>
        <dbReference type="Google" id="ProtNLM"/>
    </source>
</evidence>
<reference evidence="2 3" key="1">
    <citation type="submission" date="2023-05" db="EMBL/GenBank/DDBJ databases">
        <title>Corynebacterium suedekumii sp. nov. and Corynebacterium breve sp. nov. isolated from raw cow's milk.</title>
        <authorList>
            <person name="Baer M.K."/>
            <person name="Mehl L."/>
            <person name="Hellmuth R."/>
            <person name="Marke G."/>
            <person name="Lipski A."/>
        </authorList>
    </citation>
    <scope>NUCLEOTIDE SEQUENCE [LARGE SCALE GENOMIC DNA]</scope>
    <source>
        <strain evidence="2 3">R4</strain>
    </source>
</reference>
<evidence type="ECO:0000313" key="3">
    <source>
        <dbReference type="Proteomes" id="UP001225598"/>
    </source>
</evidence>
<dbReference type="SUPFAM" id="SSF50494">
    <property type="entry name" value="Trypsin-like serine proteases"/>
    <property type="match status" value="1"/>
</dbReference>